<feature type="compositionally biased region" description="Low complexity" evidence="1">
    <location>
        <begin position="151"/>
        <end position="177"/>
    </location>
</feature>
<proteinExistence type="predicted"/>
<gene>
    <name evidence="3" type="primary">traI</name>
    <name evidence="3" type="ORF">SP6_43_01660</name>
</gene>
<organism evidence="3 4">
    <name type="scientific">Sphingomonas paucimobilis NBRC 13935</name>
    <dbReference type="NCBI Taxonomy" id="1219050"/>
    <lineage>
        <taxon>Bacteria</taxon>
        <taxon>Pseudomonadati</taxon>
        <taxon>Pseudomonadota</taxon>
        <taxon>Alphaproteobacteria</taxon>
        <taxon>Sphingomonadales</taxon>
        <taxon>Sphingomonadaceae</taxon>
        <taxon>Sphingomonas</taxon>
    </lineage>
</organism>
<dbReference type="RefSeq" id="WP_037569809.1">
    <property type="nucleotide sequence ID" value="NZ_BBJS01000043.1"/>
</dbReference>
<dbReference type="AlphaFoldDB" id="A0A0C9NEH7"/>
<dbReference type="InterPro" id="IPR014115">
    <property type="entry name" value="TrbI_Ftype"/>
</dbReference>
<dbReference type="GeneID" id="78525646"/>
<sequence length="225" mass="22766">MSDQPQLDLQAPPTAPKAAAPARSGRGFGGFTRAQLVMGAILIVALIWAMWVTKALVEPREEHIVKASLSNIVGEYVSAQARSASPPGQVEAEMRAFMSSLDHELQRRGAGGQVVLVGEAVLTKNVPDITDSLRKAVYASGVRQPRPASAQEMQQLQQQMAPGPATPSMPGGPAAATGATLEPMVAVPAGAAMPQAGSGAGAAPSAAIPGAAITTFGGPDGSAGQ</sequence>
<dbReference type="Pfam" id="PF09677">
    <property type="entry name" value="TrbI_Ftype"/>
    <property type="match status" value="1"/>
</dbReference>
<feature type="region of interest" description="Disordered" evidence="1">
    <location>
        <begin position="1"/>
        <end position="24"/>
    </location>
</feature>
<keyword evidence="2" id="KW-1133">Transmembrane helix</keyword>
<dbReference type="EMBL" id="BBJS01000043">
    <property type="protein sequence ID" value="GAN14667.1"/>
    <property type="molecule type" value="Genomic_DNA"/>
</dbReference>
<evidence type="ECO:0000256" key="2">
    <source>
        <dbReference type="SAM" id="Phobius"/>
    </source>
</evidence>
<keyword evidence="2" id="KW-0812">Transmembrane</keyword>
<dbReference type="Proteomes" id="UP000032025">
    <property type="component" value="Unassembled WGS sequence"/>
</dbReference>
<keyword evidence="2" id="KW-0472">Membrane</keyword>
<reference evidence="3 4" key="1">
    <citation type="submission" date="2014-08" db="EMBL/GenBank/DDBJ databases">
        <title>Whole genome shotgun sequence of Sphingomonas paucimobilis NBRC 13935.</title>
        <authorList>
            <person name="Hosoyama A."/>
            <person name="Hashimoto M."/>
            <person name="Hosoyama Y."/>
            <person name="Noguchi M."/>
            <person name="Uohara A."/>
            <person name="Ohji S."/>
            <person name="Katano-Makiyama Y."/>
            <person name="Ichikawa N."/>
            <person name="Kimura A."/>
            <person name="Yamazoe A."/>
            <person name="Fujita N."/>
        </authorList>
    </citation>
    <scope>NUCLEOTIDE SEQUENCE [LARGE SCALE GENOMIC DNA]</scope>
    <source>
        <strain evidence="3 4">NBRC 13935</strain>
    </source>
</reference>
<feature type="transmembrane region" description="Helical" evidence="2">
    <location>
        <begin position="36"/>
        <end position="57"/>
    </location>
</feature>
<feature type="region of interest" description="Disordered" evidence="1">
    <location>
        <begin position="143"/>
        <end position="177"/>
    </location>
</feature>
<name>A0A0C9NEH7_SPHPI</name>
<evidence type="ECO:0000256" key="1">
    <source>
        <dbReference type="SAM" id="MobiDB-lite"/>
    </source>
</evidence>
<evidence type="ECO:0000313" key="3">
    <source>
        <dbReference type="EMBL" id="GAN14667.1"/>
    </source>
</evidence>
<keyword evidence="4" id="KW-1185">Reference proteome</keyword>
<accession>A0A0C9NEH7</accession>
<comment type="caution">
    <text evidence="3">The sequence shown here is derived from an EMBL/GenBank/DDBJ whole genome shotgun (WGS) entry which is preliminary data.</text>
</comment>
<protein>
    <submittedName>
        <fullName evidence="3">TraI protein</fullName>
    </submittedName>
</protein>
<evidence type="ECO:0000313" key="4">
    <source>
        <dbReference type="Proteomes" id="UP000032025"/>
    </source>
</evidence>